<keyword evidence="4" id="KW-1015">Disulfide bond</keyword>
<evidence type="ECO:0000256" key="4">
    <source>
        <dbReference type="ARBA" id="ARBA00023157"/>
    </source>
</evidence>
<keyword evidence="5" id="KW-0732">Signal</keyword>
<dbReference type="PROSITE" id="PS00282">
    <property type="entry name" value="KAZAL_1"/>
    <property type="match status" value="1"/>
</dbReference>
<evidence type="ECO:0000256" key="5">
    <source>
        <dbReference type="SAM" id="SignalP"/>
    </source>
</evidence>
<dbReference type="PANTHER" id="PTHR21312:SF28">
    <property type="entry name" value="OVOINHIBITOR-RELATED"/>
    <property type="match status" value="1"/>
</dbReference>
<feature type="chain" id="PRO_5008128986" evidence="5">
    <location>
        <begin position="24"/>
        <end position="81"/>
    </location>
</feature>
<dbReference type="EnsemblMetazoa" id="ADIR000262-RA">
    <property type="protein sequence ID" value="ADIR000262-PA"/>
    <property type="gene ID" value="ADIR000262"/>
</dbReference>
<protein>
    <submittedName>
        <fullName evidence="7">Kazal-like domain-containing protein</fullName>
    </submittedName>
</protein>
<dbReference type="PANTHER" id="PTHR21312">
    <property type="entry name" value="SERINE PROTEASE INHIBITOR"/>
    <property type="match status" value="1"/>
</dbReference>
<dbReference type="VEuPathDB" id="VectorBase:ADIR000262"/>
<dbReference type="Pfam" id="PF00050">
    <property type="entry name" value="Kazal_1"/>
    <property type="match status" value="1"/>
</dbReference>
<dbReference type="InterPro" id="IPR036058">
    <property type="entry name" value="Kazal_dom_sf"/>
</dbReference>
<evidence type="ECO:0000256" key="3">
    <source>
        <dbReference type="ARBA" id="ARBA00022690"/>
    </source>
</evidence>
<dbReference type="GO" id="GO:0005576">
    <property type="term" value="C:extracellular region"/>
    <property type="evidence" value="ECO:0007669"/>
    <property type="project" value="UniProtKB-SubCell"/>
</dbReference>
<keyword evidence="3" id="KW-0646">Protease inhibitor</keyword>
<sequence length="81" mass="9084">MRFLSYASLLVLGVLALVLSANAVPCGCPRTYRPVCGTDHKTYSNQCVLDCRINSNYGRKIDLKLLRDGHCKQHDTVEEEN</sequence>
<dbReference type="SUPFAM" id="SSF100895">
    <property type="entry name" value="Kazal-type serine protease inhibitors"/>
    <property type="match status" value="1"/>
</dbReference>
<feature type="signal peptide" evidence="5">
    <location>
        <begin position="1"/>
        <end position="23"/>
    </location>
</feature>
<dbReference type="SMART" id="SM00280">
    <property type="entry name" value="KAZAL"/>
    <property type="match status" value="1"/>
</dbReference>
<dbReference type="InterPro" id="IPR002350">
    <property type="entry name" value="Kazal_dom"/>
</dbReference>
<accession>A0A182MY08</accession>
<evidence type="ECO:0000259" key="6">
    <source>
        <dbReference type="PROSITE" id="PS51465"/>
    </source>
</evidence>
<feature type="domain" description="Kazal-like" evidence="6">
    <location>
        <begin position="20"/>
        <end position="73"/>
    </location>
</feature>
<reference evidence="7" key="2">
    <citation type="submission" date="2020-05" db="UniProtKB">
        <authorList>
            <consortium name="EnsemblMetazoa"/>
        </authorList>
    </citation>
    <scope>IDENTIFICATION</scope>
    <source>
        <strain evidence="7">WRAIR2</strain>
    </source>
</reference>
<dbReference type="PROSITE" id="PS51465">
    <property type="entry name" value="KAZAL_2"/>
    <property type="match status" value="1"/>
</dbReference>
<comment type="subcellular location">
    <subcellularLocation>
        <location evidence="1">Secreted</location>
    </subcellularLocation>
</comment>
<organism evidence="7 8">
    <name type="scientific">Anopheles dirus</name>
    <dbReference type="NCBI Taxonomy" id="7168"/>
    <lineage>
        <taxon>Eukaryota</taxon>
        <taxon>Metazoa</taxon>
        <taxon>Ecdysozoa</taxon>
        <taxon>Arthropoda</taxon>
        <taxon>Hexapoda</taxon>
        <taxon>Insecta</taxon>
        <taxon>Pterygota</taxon>
        <taxon>Neoptera</taxon>
        <taxon>Endopterygota</taxon>
        <taxon>Diptera</taxon>
        <taxon>Nematocera</taxon>
        <taxon>Culicoidea</taxon>
        <taxon>Culicidae</taxon>
        <taxon>Anophelinae</taxon>
        <taxon>Anopheles</taxon>
    </lineage>
</organism>
<dbReference type="Proteomes" id="UP000075884">
    <property type="component" value="Unassembled WGS sequence"/>
</dbReference>
<evidence type="ECO:0000313" key="7">
    <source>
        <dbReference type="EnsemblMetazoa" id="ADIR000262-PA"/>
    </source>
</evidence>
<reference evidence="8" key="1">
    <citation type="submission" date="2013-03" db="EMBL/GenBank/DDBJ databases">
        <title>The Genome Sequence of Anopheles dirus WRAIR2.</title>
        <authorList>
            <consortium name="The Broad Institute Genomics Platform"/>
            <person name="Neafsey D.E."/>
            <person name="Walton C."/>
            <person name="Walker B."/>
            <person name="Young S.K."/>
            <person name="Zeng Q."/>
            <person name="Gargeya S."/>
            <person name="Fitzgerald M."/>
            <person name="Haas B."/>
            <person name="Abouelleil A."/>
            <person name="Allen A.W."/>
            <person name="Alvarado L."/>
            <person name="Arachchi H.M."/>
            <person name="Berlin A.M."/>
            <person name="Chapman S.B."/>
            <person name="Gainer-Dewar J."/>
            <person name="Goldberg J."/>
            <person name="Griggs A."/>
            <person name="Gujja S."/>
            <person name="Hansen M."/>
            <person name="Howarth C."/>
            <person name="Imamovic A."/>
            <person name="Ireland A."/>
            <person name="Larimer J."/>
            <person name="McCowan C."/>
            <person name="Murphy C."/>
            <person name="Pearson M."/>
            <person name="Poon T.W."/>
            <person name="Priest M."/>
            <person name="Roberts A."/>
            <person name="Saif S."/>
            <person name="Shea T."/>
            <person name="Sisk P."/>
            <person name="Sykes S."/>
            <person name="Wortman J."/>
            <person name="Nusbaum C."/>
            <person name="Birren B."/>
        </authorList>
    </citation>
    <scope>NUCLEOTIDE SEQUENCE [LARGE SCALE GENOMIC DNA]</scope>
    <source>
        <strain evidence="8">WRAIR2</strain>
    </source>
</reference>
<evidence type="ECO:0000256" key="1">
    <source>
        <dbReference type="ARBA" id="ARBA00004613"/>
    </source>
</evidence>
<name>A0A182MY08_9DIPT</name>
<dbReference type="STRING" id="7168.A0A182MY08"/>
<keyword evidence="8" id="KW-1185">Reference proteome</keyword>
<dbReference type="GO" id="GO:0030414">
    <property type="term" value="F:peptidase inhibitor activity"/>
    <property type="evidence" value="ECO:0007669"/>
    <property type="project" value="UniProtKB-KW"/>
</dbReference>
<keyword evidence="2" id="KW-0964">Secreted</keyword>
<dbReference type="AlphaFoldDB" id="A0A182MY08"/>
<proteinExistence type="predicted"/>
<evidence type="ECO:0000313" key="8">
    <source>
        <dbReference type="Proteomes" id="UP000075884"/>
    </source>
</evidence>
<dbReference type="Gene3D" id="3.30.60.30">
    <property type="match status" value="1"/>
</dbReference>
<evidence type="ECO:0000256" key="2">
    <source>
        <dbReference type="ARBA" id="ARBA00022525"/>
    </source>
</evidence>